<dbReference type="EMBL" id="CP149822">
    <property type="protein sequence ID" value="WZN41600.1"/>
    <property type="molecule type" value="Genomic_DNA"/>
</dbReference>
<dbReference type="Proteomes" id="UP001485459">
    <property type="component" value="Chromosome"/>
</dbReference>
<evidence type="ECO:0000313" key="2">
    <source>
        <dbReference type="Proteomes" id="UP001485459"/>
    </source>
</evidence>
<sequence>MPQQSTKKRFESCCVACDTWIVAYQSSALPHPVYLVWYTDRASGDRLLMHRSGTVFTAEDAAGVAAAADAQLTALVYHPRFPQWLERVVELTPTISNVYDTDYIEQALSSKRKLSLKAMDALSNFIDLFGDYANSLENVAHLQAFRENPVIESYISHYYRFIFWPRLQQGERFKDAERPALETDHSALLGVFREMKAHFEAGLTRLTGN</sequence>
<accession>A0ABZ2YQS3</accession>
<evidence type="ECO:0000313" key="1">
    <source>
        <dbReference type="EMBL" id="WZN41600.1"/>
    </source>
</evidence>
<gene>
    <name evidence="1" type="ORF">WJU16_00925</name>
</gene>
<organism evidence="1 2">
    <name type="scientific">Chitinophaga pollutisoli</name>
    <dbReference type="NCBI Taxonomy" id="3133966"/>
    <lineage>
        <taxon>Bacteria</taxon>
        <taxon>Pseudomonadati</taxon>
        <taxon>Bacteroidota</taxon>
        <taxon>Chitinophagia</taxon>
        <taxon>Chitinophagales</taxon>
        <taxon>Chitinophagaceae</taxon>
        <taxon>Chitinophaga</taxon>
    </lineage>
</organism>
<dbReference type="RefSeq" id="WP_341836449.1">
    <property type="nucleotide sequence ID" value="NZ_CP149822.1"/>
</dbReference>
<protein>
    <submittedName>
        <fullName evidence="1">Uncharacterized protein</fullName>
    </submittedName>
</protein>
<keyword evidence="2" id="KW-1185">Reference proteome</keyword>
<name>A0ABZ2YQS3_9BACT</name>
<reference evidence="2" key="1">
    <citation type="submission" date="2024-03" db="EMBL/GenBank/DDBJ databases">
        <title>Chitinophaga horti sp. nov., isolated from garden soil.</title>
        <authorList>
            <person name="Lee D.S."/>
            <person name="Han D.M."/>
            <person name="Baek J.H."/>
            <person name="Choi D.G."/>
            <person name="Jeon J.H."/>
            <person name="Jeon C.O."/>
        </authorList>
    </citation>
    <scope>NUCLEOTIDE SEQUENCE [LARGE SCALE GENOMIC DNA]</scope>
    <source>
        <strain evidence="2">GPA1</strain>
    </source>
</reference>
<proteinExistence type="predicted"/>